<dbReference type="Pfam" id="PF00912">
    <property type="entry name" value="Transgly"/>
    <property type="match status" value="1"/>
</dbReference>
<keyword evidence="6" id="KW-1185">Reference proteome</keyword>
<protein>
    <submittedName>
        <fullName evidence="5">Glycosyl transferase</fullName>
    </submittedName>
</protein>
<keyword evidence="3" id="KW-1133">Transmembrane helix</keyword>
<evidence type="ECO:0000256" key="3">
    <source>
        <dbReference type="SAM" id="Phobius"/>
    </source>
</evidence>
<dbReference type="AlphaFoldDB" id="A0A552UJS9"/>
<feature type="domain" description="Glycosyl transferase family 51" evidence="4">
    <location>
        <begin position="62"/>
        <end position="202"/>
    </location>
</feature>
<proteinExistence type="predicted"/>
<dbReference type="InterPro" id="IPR023346">
    <property type="entry name" value="Lysozyme-like_dom_sf"/>
</dbReference>
<dbReference type="GO" id="GO:0008955">
    <property type="term" value="F:peptidoglycan glycosyltransferase activity"/>
    <property type="evidence" value="ECO:0007669"/>
    <property type="project" value="TreeGrafter"/>
</dbReference>
<dbReference type="OrthoDB" id="9766909at2"/>
<dbReference type="EMBL" id="VJWA01000001">
    <property type="protein sequence ID" value="TRW18486.1"/>
    <property type="molecule type" value="Genomic_DNA"/>
</dbReference>
<organism evidence="5 6">
    <name type="scientific">Glacieibacterium frigidum</name>
    <dbReference type="NCBI Taxonomy" id="2593303"/>
    <lineage>
        <taxon>Bacteria</taxon>
        <taxon>Pseudomonadati</taxon>
        <taxon>Pseudomonadota</taxon>
        <taxon>Alphaproteobacteria</taxon>
        <taxon>Sphingomonadales</taxon>
        <taxon>Sphingosinicellaceae</taxon>
        <taxon>Glacieibacterium</taxon>
    </lineage>
</organism>
<evidence type="ECO:0000256" key="2">
    <source>
        <dbReference type="ARBA" id="ARBA00022679"/>
    </source>
</evidence>
<dbReference type="PANTHER" id="PTHR32282:SF15">
    <property type="entry name" value="PENICILLIN-BINDING PROTEIN 1C"/>
    <property type="match status" value="1"/>
</dbReference>
<comment type="pathway">
    <text evidence="1">Cell wall biogenesis; peptidoglycan biosynthesis.</text>
</comment>
<dbReference type="InterPro" id="IPR050396">
    <property type="entry name" value="Glycosyltr_51/Transpeptidase"/>
</dbReference>
<keyword evidence="3" id="KW-0472">Membrane</keyword>
<accession>A0A552UJS9</accession>
<dbReference type="SUPFAM" id="SSF53955">
    <property type="entry name" value="Lysozyme-like"/>
    <property type="match status" value="1"/>
</dbReference>
<keyword evidence="2 5" id="KW-0808">Transferase</keyword>
<dbReference type="InterPro" id="IPR036950">
    <property type="entry name" value="PBP_transglycosylase"/>
</dbReference>
<dbReference type="GO" id="GO:0030288">
    <property type="term" value="C:outer membrane-bounded periplasmic space"/>
    <property type="evidence" value="ECO:0007669"/>
    <property type="project" value="TreeGrafter"/>
</dbReference>
<dbReference type="PANTHER" id="PTHR32282">
    <property type="entry name" value="BINDING PROTEIN TRANSPEPTIDASE, PUTATIVE-RELATED"/>
    <property type="match status" value="1"/>
</dbReference>
<evidence type="ECO:0000256" key="1">
    <source>
        <dbReference type="ARBA" id="ARBA00004752"/>
    </source>
</evidence>
<sequence>MPRASGRRGVLKLGAAIVVLVALAIGVYGGIGYLDALDDAPALKKRAAGLIAARRGPADLTPRKLDQLIRVEDPSFWQHNGIDVTSSGAGITTLTQSLAKRTAFTRFRPRIGKIRQTTYALGLERRLTKVEILALGLDTAQMGRGPKGWMQGVFTASEQVFGKRPADLSDRQWLRLVAVLIAPGTFRLSAPDARLDERVARIEKLLDGRCRPRSNGDVWLDGCV</sequence>
<reference evidence="5 6" key="1">
    <citation type="submission" date="2019-07" db="EMBL/GenBank/DDBJ databases">
        <title>Novel species isolated from glacier.</title>
        <authorList>
            <person name="Liu Q."/>
            <person name="Xin Y.-H."/>
        </authorList>
    </citation>
    <scope>NUCLEOTIDE SEQUENCE [LARGE SCALE GENOMIC DNA]</scope>
    <source>
        <strain evidence="5 6">LB1R16</strain>
    </source>
</reference>
<dbReference type="Gene3D" id="1.10.3810.10">
    <property type="entry name" value="Biosynthetic peptidoglycan transglycosylase-like"/>
    <property type="match status" value="1"/>
</dbReference>
<evidence type="ECO:0000313" key="5">
    <source>
        <dbReference type="EMBL" id="TRW18486.1"/>
    </source>
</evidence>
<evidence type="ECO:0000313" key="6">
    <source>
        <dbReference type="Proteomes" id="UP000317894"/>
    </source>
</evidence>
<evidence type="ECO:0000259" key="4">
    <source>
        <dbReference type="Pfam" id="PF00912"/>
    </source>
</evidence>
<comment type="caution">
    <text evidence="5">The sequence shown here is derived from an EMBL/GenBank/DDBJ whole genome shotgun (WGS) entry which is preliminary data.</text>
</comment>
<feature type="transmembrane region" description="Helical" evidence="3">
    <location>
        <begin position="12"/>
        <end position="34"/>
    </location>
</feature>
<gene>
    <name evidence="5" type="ORF">FMM06_09355</name>
</gene>
<dbReference type="Proteomes" id="UP000317894">
    <property type="component" value="Unassembled WGS sequence"/>
</dbReference>
<keyword evidence="3" id="KW-0812">Transmembrane</keyword>
<dbReference type="InterPro" id="IPR001264">
    <property type="entry name" value="Glyco_trans_51"/>
</dbReference>
<dbReference type="GO" id="GO:0009252">
    <property type="term" value="P:peptidoglycan biosynthetic process"/>
    <property type="evidence" value="ECO:0007669"/>
    <property type="project" value="TreeGrafter"/>
</dbReference>
<name>A0A552UJS9_9SPHN</name>